<dbReference type="EMBL" id="FLYE01000023">
    <property type="protein sequence ID" value="SCA56850.1"/>
    <property type="molecule type" value="Genomic_DNA"/>
</dbReference>
<name>A0A1C3RHU9_9PROT</name>
<evidence type="ECO:0000256" key="1">
    <source>
        <dbReference type="HAMAP-Rule" id="MF_00187"/>
    </source>
</evidence>
<evidence type="ECO:0000256" key="2">
    <source>
        <dbReference type="SAM" id="MobiDB-lite"/>
    </source>
</evidence>
<dbReference type="SUPFAM" id="SSF53927">
    <property type="entry name" value="Cytidine deaminase-like"/>
    <property type="match status" value="1"/>
</dbReference>
<dbReference type="GO" id="GO:0016783">
    <property type="term" value="F:sulfurtransferase activity"/>
    <property type="evidence" value="ECO:0007669"/>
    <property type="project" value="InterPro"/>
</dbReference>
<evidence type="ECO:0000313" key="4">
    <source>
        <dbReference type="Proteomes" id="UP000231658"/>
    </source>
</evidence>
<dbReference type="PANTHER" id="PTHR30592">
    <property type="entry name" value="FORMATE DEHYDROGENASE"/>
    <property type="match status" value="1"/>
</dbReference>
<comment type="similarity">
    <text evidence="1">Belongs to the FdhD family.</text>
</comment>
<protein>
    <recommendedName>
        <fullName evidence="1">Sulfur carrier protein FdhD</fullName>
    </recommendedName>
</protein>
<dbReference type="Gene3D" id="3.10.20.10">
    <property type="match status" value="1"/>
</dbReference>
<dbReference type="OrthoDB" id="3197277at2"/>
<dbReference type="Gene3D" id="3.40.140.10">
    <property type="entry name" value="Cytidine Deaminase, domain 2"/>
    <property type="match status" value="1"/>
</dbReference>
<keyword evidence="4" id="KW-1185">Reference proteome</keyword>
<reference evidence="3 4" key="1">
    <citation type="submission" date="2016-07" db="EMBL/GenBank/DDBJ databases">
        <authorList>
            <person name="Lefevre C.T."/>
        </authorList>
    </citation>
    <scope>NUCLEOTIDE SEQUENCE [LARGE SCALE GENOMIC DNA]</scope>
    <source>
        <strain evidence="3">PR1</strain>
    </source>
</reference>
<feature type="region of interest" description="Disordered" evidence="2">
    <location>
        <begin position="1"/>
        <end position="21"/>
    </location>
</feature>
<dbReference type="STRING" id="1867952.MTBPR1_30220"/>
<dbReference type="GO" id="GO:0097163">
    <property type="term" value="F:sulfur carrier activity"/>
    <property type="evidence" value="ECO:0007669"/>
    <property type="project" value="UniProtKB-UniRule"/>
</dbReference>
<dbReference type="PIRSF" id="PIRSF015626">
    <property type="entry name" value="FdhD"/>
    <property type="match status" value="1"/>
</dbReference>
<sequence length="280" mass="31388">MSDDYIIKPQPETGTSTSPMKAVDAHGNPVELDIVHERPLTVFLNNREIVTLMSIGDHPKLLGVGYLVNQNMLSPQDQIESIDYDDVIDTVVIRTKVVTDFEEKLKRKILTSGCGQGTIFADIMDKLEDTTLAQTFQFKASWLELLLNKIKATPSLYRKAGSIHGCVLCHKDKPLIYMEDVGRHNALDKIAGYLYLNDLPKEDYILYTTGRMTSEMVMKAVIMGIEILISRSGATQWAVELAEKTGLTLISRARPKRFIALCHQGRIMFDLEKPSSKAAE</sequence>
<dbReference type="InterPro" id="IPR003786">
    <property type="entry name" value="FdhD"/>
</dbReference>
<evidence type="ECO:0000313" key="3">
    <source>
        <dbReference type="EMBL" id="SCA56850.1"/>
    </source>
</evidence>
<dbReference type="RefSeq" id="WP_069188912.1">
    <property type="nucleotide sequence ID" value="NZ_FLYE01000023.1"/>
</dbReference>
<gene>
    <name evidence="1" type="primary">fdhD</name>
    <name evidence="3" type="ORF">MTBPR1_30220</name>
</gene>
<organism evidence="3 4">
    <name type="scientific">Candidatus Terasakiella magnetica</name>
    <dbReference type="NCBI Taxonomy" id="1867952"/>
    <lineage>
        <taxon>Bacteria</taxon>
        <taxon>Pseudomonadati</taxon>
        <taxon>Pseudomonadota</taxon>
        <taxon>Alphaproteobacteria</taxon>
        <taxon>Rhodospirillales</taxon>
        <taxon>Terasakiellaceae</taxon>
        <taxon>Terasakiella</taxon>
    </lineage>
</organism>
<dbReference type="GO" id="GO:0006777">
    <property type="term" value="P:Mo-molybdopterin cofactor biosynthetic process"/>
    <property type="evidence" value="ECO:0007669"/>
    <property type="project" value="UniProtKB-UniRule"/>
</dbReference>
<dbReference type="Proteomes" id="UP000231658">
    <property type="component" value="Unassembled WGS sequence"/>
</dbReference>
<dbReference type="AlphaFoldDB" id="A0A1C3RHU9"/>
<feature type="active site" description="Cysteine persulfide intermediate" evidence="1">
    <location>
        <position position="114"/>
    </location>
</feature>
<comment type="caution">
    <text evidence="1">Lacks conserved residue(s) required for the propagation of feature annotation.</text>
</comment>
<dbReference type="PANTHER" id="PTHR30592:SF4">
    <property type="entry name" value="SULFUR CARRIER PROTEIN FDHD"/>
    <property type="match status" value="1"/>
</dbReference>
<dbReference type="HAMAP" id="MF_00187">
    <property type="entry name" value="FdhD"/>
    <property type="match status" value="1"/>
</dbReference>
<accession>A0A1C3RHU9</accession>
<comment type="function">
    <text evidence="1">Required for formate dehydrogenase (FDH) activity. Acts as a sulfur carrier protein that transfers sulfur from IscS to the molybdenum cofactor prior to its insertion into FDH.</text>
</comment>
<dbReference type="GO" id="GO:0005737">
    <property type="term" value="C:cytoplasm"/>
    <property type="evidence" value="ECO:0007669"/>
    <property type="project" value="UniProtKB-SubCell"/>
</dbReference>
<comment type="subcellular location">
    <subcellularLocation>
        <location evidence="1">Cytoplasm</location>
    </subcellularLocation>
</comment>
<proteinExistence type="inferred from homology"/>
<keyword evidence="1" id="KW-0963">Cytoplasm</keyword>
<dbReference type="NCBIfam" id="TIGR00129">
    <property type="entry name" value="fdhD_narQ"/>
    <property type="match status" value="1"/>
</dbReference>
<dbReference type="InterPro" id="IPR016193">
    <property type="entry name" value="Cytidine_deaminase-like"/>
</dbReference>
<dbReference type="Pfam" id="PF02634">
    <property type="entry name" value="FdhD-NarQ"/>
    <property type="match status" value="1"/>
</dbReference>
<keyword evidence="1" id="KW-0501">Molybdenum cofactor biosynthesis</keyword>